<evidence type="ECO:0000313" key="2">
    <source>
        <dbReference type="EMBL" id="CAE0814010.1"/>
    </source>
</evidence>
<feature type="region of interest" description="Disordered" evidence="1">
    <location>
        <begin position="1"/>
        <end position="22"/>
    </location>
</feature>
<sequence>MLQSLNHKEDSESKMLLQRQKNSMSSKFANFKPLESGHRVLKSGPMQPYSTWLSGTQNLVFLPTVSNLRGKPFCIHMLSKPPVSCTATSPSSRRGGDGGRRKLRR</sequence>
<accession>A0A7S4FTS6</accession>
<dbReference type="EMBL" id="HBJA01071602">
    <property type="protein sequence ID" value="CAE0814010.1"/>
    <property type="molecule type" value="Transcribed_RNA"/>
</dbReference>
<feature type="compositionally biased region" description="Basic and acidic residues" evidence="1">
    <location>
        <begin position="1"/>
        <end position="13"/>
    </location>
</feature>
<organism evidence="2">
    <name type="scientific">Eutreptiella gymnastica</name>
    <dbReference type="NCBI Taxonomy" id="73025"/>
    <lineage>
        <taxon>Eukaryota</taxon>
        <taxon>Discoba</taxon>
        <taxon>Euglenozoa</taxon>
        <taxon>Euglenida</taxon>
        <taxon>Spirocuta</taxon>
        <taxon>Euglenophyceae</taxon>
        <taxon>Eutreptiales</taxon>
        <taxon>Eutreptiaceae</taxon>
        <taxon>Eutreptiella</taxon>
    </lineage>
</organism>
<feature type="region of interest" description="Disordered" evidence="1">
    <location>
        <begin position="82"/>
        <end position="105"/>
    </location>
</feature>
<protein>
    <submittedName>
        <fullName evidence="2">Uncharacterized protein</fullName>
    </submittedName>
</protein>
<gene>
    <name evidence="2" type="ORF">EGYM00163_LOCUS25163</name>
</gene>
<dbReference type="AlphaFoldDB" id="A0A7S4FTS6"/>
<feature type="compositionally biased region" description="Basic and acidic residues" evidence="1">
    <location>
        <begin position="94"/>
        <end position="105"/>
    </location>
</feature>
<proteinExistence type="predicted"/>
<evidence type="ECO:0000256" key="1">
    <source>
        <dbReference type="SAM" id="MobiDB-lite"/>
    </source>
</evidence>
<name>A0A7S4FTS6_9EUGL</name>
<reference evidence="2" key="1">
    <citation type="submission" date="2021-01" db="EMBL/GenBank/DDBJ databases">
        <authorList>
            <person name="Corre E."/>
            <person name="Pelletier E."/>
            <person name="Niang G."/>
            <person name="Scheremetjew M."/>
            <person name="Finn R."/>
            <person name="Kale V."/>
            <person name="Holt S."/>
            <person name="Cochrane G."/>
            <person name="Meng A."/>
            <person name="Brown T."/>
            <person name="Cohen L."/>
        </authorList>
    </citation>
    <scope>NUCLEOTIDE SEQUENCE</scope>
    <source>
        <strain evidence="2">CCMP1594</strain>
    </source>
</reference>